<dbReference type="EMBL" id="JACIFO010000001">
    <property type="protein sequence ID" value="MBB4118073.1"/>
    <property type="molecule type" value="Genomic_DNA"/>
</dbReference>
<evidence type="ECO:0000313" key="3">
    <source>
        <dbReference type="Proteomes" id="UP000553034"/>
    </source>
</evidence>
<dbReference type="AlphaFoldDB" id="A0A840EN68"/>
<dbReference type="InterPro" id="IPR050712">
    <property type="entry name" value="NAD(P)H-dep_reductase"/>
</dbReference>
<keyword evidence="3" id="KW-1185">Reference proteome</keyword>
<dbReference type="SUPFAM" id="SSF52218">
    <property type="entry name" value="Flavoproteins"/>
    <property type="match status" value="1"/>
</dbReference>
<dbReference type="PANTHER" id="PTHR30543:SF21">
    <property type="entry name" value="NAD(P)H-DEPENDENT FMN REDUCTASE LOT6"/>
    <property type="match status" value="1"/>
</dbReference>
<name>A0A840EN68_9FLAO</name>
<dbReference type="Pfam" id="PF03358">
    <property type="entry name" value="FMN_red"/>
    <property type="match status" value="1"/>
</dbReference>
<protein>
    <submittedName>
        <fullName evidence="2">NAD(P)H-dependent FMN reductase</fullName>
    </submittedName>
</protein>
<reference evidence="2 3" key="1">
    <citation type="submission" date="2020-08" db="EMBL/GenBank/DDBJ databases">
        <title>Genomic Encyclopedia of Type Strains, Phase IV (KMG-IV): sequencing the most valuable type-strain genomes for metagenomic binning, comparative biology and taxonomic classification.</title>
        <authorList>
            <person name="Goeker M."/>
        </authorList>
    </citation>
    <scope>NUCLEOTIDE SEQUENCE [LARGE SCALE GENOMIC DNA]</scope>
    <source>
        <strain evidence="2 3">DSM 29568</strain>
    </source>
</reference>
<dbReference type="GO" id="GO:0010181">
    <property type="term" value="F:FMN binding"/>
    <property type="evidence" value="ECO:0007669"/>
    <property type="project" value="TreeGrafter"/>
</dbReference>
<gene>
    <name evidence="2" type="ORF">GGR32_000345</name>
</gene>
<evidence type="ECO:0000259" key="1">
    <source>
        <dbReference type="Pfam" id="PF03358"/>
    </source>
</evidence>
<sequence>MQVLVFAGSNSSQSINKQLVGYLAQQCNQLAVRLIDLSKFDIPLYSIDIENKAFPKDVLRLHKLIQEYPALIMSVNEHNGAPSAFIKNITDWLSRLDREFLAKKEVLLFSTSTGKYGGAKALAYYKEALVKFGANLVNSYSFPLFNENFSEGEIINSIQAKNIKEILTAFENNTIKKCEQQQQ</sequence>
<dbReference type="InterPro" id="IPR029039">
    <property type="entry name" value="Flavoprotein-like_sf"/>
</dbReference>
<comment type="caution">
    <text evidence="2">The sequence shown here is derived from an EMBL/GenBank/DDBJ whole genome shotgun (WGS) entry which is preliminary data.</text>
</comment>
<feature type="domain" description="NADPH-dependent FMN reductase-like" evidence="1">
    <location>
        <begin position="1"/>
        <end position="142"/>
    </location>
</feature>
<dbReference type="RefSeq" id="WP_183475710.1">
    <property type="nucleotide sequence ID" value="NZ_JACIFO010000001.1"/>
</dbReference>
<proteinExistence type="predicted"/>
<dbReference type="PANTHER" id="PTHR30543">
    <property type="entry name" value="CHROMATE REDUCTASE"/>
    <property type="match status" value="1"/>
</dbReference>
<dbReference type="Proteomes" id="UP000553034">
    <property type="component" value="Unassembled WGS sequence"/>
</dbReference>
<evidence type="ECO:0000313" key="2">
    <source>
        <dbReference type="EMBL" id="MBB4118073.1"/>
    </source>
</evidence>
<accession>A0A840EN68</accession>
<organism evidence="2 3">
    <name type="scientific">Mesonia hippocampi</name>
    <dbReference type="NCBI Taxonomy" id="1628250"/>
    <lineage>
        <taxon>Bacteria</taxon>
        <taxon>Pseudomonadati</taxon>
        <taxon>Bacteroidota</taxon>
        <taxon>Flavobacteriia</taxon>
        <taxon>Flavobacteriales</taxon>
        <taxon>Flavobacteriaceae</taxon>
        <taxon>Mesonia</taxon>
    </lineage>
</organism>
<dbReference type="Gene3D" id="3.40.50.360">
    <property type="match status" value="1"/>
</dbReference>
<dbReference type="GO" id="GO:0016491">
    <property type="term" value="F:oxidoreductase activity"/>
    <property type="evidence" value="ECO:0007669"/>
    <property type="project" value="InterPro"/>
</dbReference>
<dbReference type="GO" id="GO:0005829">
    <property type="term" value="C:cytosol"/>
    <property type="evidence" value="ECO:0007669"/>
    <property type="project" value="TreeGrafter"/>
</dbReference>
<dbReference type="InterPro" id="IPR005025">
    <property type="entry name" value="FMN_Rdtase-like_dom"/>
</dbReference>